<feature type="domain" description="Ig-like" evidence="1">
    <location>
        <begin position="59"/>
        <end position="139"/>
    </location>
</feature>
<comment type="caution">
    <text evidence="2">The sequence shown here is derived from an EMBL/GenBank/DDBJ whole genome shotgun (WGS) entry which is preliminary data.</text>
</comment>
<dbReference type="InterPro" id="IPR006311">
    <property type="entry name" value="TAT_signal"/>
</dbReference>
<gene>
    <name evidence="2" type="ORF">ACFQHK_10965</name>
</gene>
<dbReference type="AlphaFoldDB" id="A0ABD5UE44"/>
<dbReference type="InterPro" id="IPR058929">
    <property type="entry name" value="Ig_halo"/>
</dbReference>
<dbReference type="RefSeq" id="WP_304448696.1">
    <property type="nucleotide sequence ID" value="NZ_JARRAH010000001.1"/>
</dbReference>
<dbReference type="EMBL" id="JBHSXM010000001">
    <property type="protein sequence ID" value="MFC6837024.1"/>
    <property type="molecule type" value="Genomic_DNA"/>
</dbReference>
<dbReference type="PROSITE" id="PS51257">
    <property type="entry name" value="PROKAR_LIPOPROTEIN"/>
    <property type="match status" value="1"/>
</dbReference>
<evidence type="ECO:0000313" key="2">
    <source>
        <dbReference type="EMBL" id="MFC6837024.1"/>
    </source>
</evidence>
<evidence type="ECO:0000259" key="1">
    <source>
        <dbReference type="Pfam" id="PF25942"/>
    </source>
</evidence>
<reference evidence="2 3" key="1">
    <citation type="journal article" date="2019" name="Int. J. Syst. Evol. Microbiol.">
        <title>The Global Catalogue of Microorganisms (GCM) 10K type strain sequencing project: providing services to taxonomists for standard genome sequencing and annotation.</title>
        <authorList>
            <consortium name="The Broad Institute Genomics Platform"/>
            <consortium name="The Broad Institute Genome Sequencing Center for Infectious Disease"/>
            <person name="Wu L."/>
            <person name="Ma J."/>
        </authorList>
    </citation>
    <scope>NUCLEOTIDE SEQUENCE [LARGE SCALE GENOMIC DNA]</scope>
    <source>
        <strain evidence="2 3">PSRA2</strain>
    </source>
</reference>
<dbReference type="Proteomes" id="UP001596406">
    <property type="component" value="Unassembled WGS sequence"/>
</dbReference>
<sequence>MSPSRRTFVSLSLATALGVVGCVGSPTDPSSGSTADAEPAAQSVERSATLVLVNAAAERHDLRVEVEADGATVFETTLTLDGGERTRYVETLPFRPTGLTDFGFTVEVDGDPYRKAVVLDRDGGRTVRVVVQTNGVPAIDFVAEES</sequence>
<evidence type="ECO:0000313" key="3">
    <source>
        <dbReference type="Proteomes" id="UP001596406"/>
    </source>
</evidence>
<name>A0ABD5UE44_9EURY</name>
<accession>A0ABD5UE44</accession>
<dbReference type="Pfam" id="PF25942">
    <property type="entry name" value="Ig_halo"/>
    <property type="match status" value="1"/>
</dbReference>
<dbReference type="PROSITE" id="PS51318">
    <property type="entry name" value="TAT"/>
    <property type="match status" value="1"/>
</dbReference>
<proteinExistence type="predicted"/>
<organism evidence="2 3">
    <name type="scientific">Halomarina ordinaria</name>
    <dbReference type="NCBI Taxonomy" id="3033939"/>
    <lineage>
        <taxon>Archaea</taxon>
        <taxon>Methanobacteriati</taxon>
        <taxon>Methanobacteriota</taxon>
        <taxon>Stenosarchaea group</taxon>
        <taxon>Halobacteria</taxon>
        <taxon>Halobacteriales</taxon>
        <taxon>Natronomonadaceae</taxon>
        <taxon>Halomarina</taxon>
    </lineage>
</organism>
<keyword evidence="3" id="KW-1185">Reference proteome</keyword>
<protein>
    <recommendedName>
        <fullName evidence="1">Ig-like domain-containing protein</fullName>
    </recommendedName>
</protein>